<keyword evidence="5" id="KW-0963">Cytoplasm</keyword>
<sequence length="304" mass="35018">MEYVEGTTALRYFREMREYLNPLLKESKFKETGVLTAEEFVLAGDFLVFKCPTWAWAAGQSNKRKDYLPADKQYLVTRNVPCQKRVVSMENECEDRDDEDEDGEWVATHRNRVPQTAAANVRDISDEIAFDDSTNAQPSISADPDAIPENIDDIPDMDEELELVEMVEEGDDPAAMQPDNDDGKFVKTRTYDMSITYDKYYQTPRVFLFGYDENRKPLTPQQIFEDISQDHAKKTVTIESHPHESLSLASIHPCKHGNVMKRLLDQMVESGKEEIRVDQYLLLFLKFMSSVLPTMEYDYTGDGF</sequence>
<dbReference type="PANTHER" id="PTHR12866:SF2">
    <property type="entry name" value="UBIQUITIN-LIKE-CONJUGATING ENZYME ATG3"/>
    <property type="match status" value="1"/>
</dbReference>
<evidence type="ECO:0000256" key="10">
    <source>
        <dbReference type="ARBA" id="ARBA00033139"/>
    </source>
</evidence>
<dbReference type="Pfam" id="PF03987">
    <property type="entry name" value="Autophagy_act_C"/>
    <property type="match status" value="1"/>
</dbReference>
<organism evidence="11 12">
    <name type="scientific">Physocladia obscura</name>
    <dbReference type="NCBI Taxonomy" id="109957"/>
    <lineage>
        <taxon>Eukaryota</taxon>
        <taxon>Fungi</taxon>
        <taxon>Fungi incertae sedis</taxon>
        <taxon>Chytridiomycota</taxon>
        <taxon>Chytridiomycota incertae sedis</taxon>
        <taxon>Chytridiomycetes</taxon>
        <taxon>Chytridiales</taxon>
        <taxon>Chytriomycetaceae</taxon>
        <taxon>Physocladia</taxon>
    </lineage>
</organism>
<keyword evidence="7" id="KW-0653">Protein transport</keyword>
<protein>
    <recommendedName>
        <fullName evidence="3">Autophagy-related protein 3</fullName>
    </recommendedName>
    <alternativeName>
        <fullName evidence="9 10">Autophagy-related E2-like conjugation enzyme ATG3</fullName>
    </alternativeName>
</protein>
<comment type="subcellular location">
    <subcellularLocation>
        <location evidence="1">Cytoplasm</location>
    </subcellularLocation>
</comment>
<evidence type="ECO:0000256" key="2">
    <source>
        <dbReference type="ARBA" id="ARBA00007683"/>
    </source>
</evidence>
<dbReference type="GO" id="GO:0000045">
    <property type="term" value="P:autophagosome assembly"/>
    <property type="evidence" value="ECO:0007669"/>
    <property type="project" value="TreeGrafter"/>
</dbReference>
<evidence type="ECO:0000256" key="5">
    <source>
        <dbReference type="ARBA" id="ARBA00022490"/>
    </source>
</evidence>
<dbReference type="EMBL" id="JADGJH010000289">
    <property type="protein sequence ID" value="KAJ3131573.1"/>
    <property type="molecule type" value="Genomic_DNA"/>
</dbReference>
<evidence type="ECO:0000256" key="8">
    <source>
        <dbReference type="ARBA" id="ARBA00023006"/>
    </source>
</evidence>
<comment type="caution">
    <text evidence="11">The sequence shown here is derived from an EMBL/GenBank/DDBJ whole genome shotgun (WGS) entry which is preliminary data.</text>
</comment>
<name>A0AAD5XJ25_9FUNG</name>
<dbReference type="GO" id="GO:0005829">
    <property type="term" value="C:cytosol"/>
    <property type="evidence" value="ECO:0007669"/>
    <property type="project" value="TreeGrafter"/>
</dbReference>
<evidence type="ECO:0000256" key="7">
    <source>
        <dbReference type="ARBA" id="ARBA00022927"/>
    </source>
</evidence>
<dbReference type="GO" id="GO:0000422">
    <property type="term" value="P:autophagy of mitochondrion"/>
    <property type="evidence" value="ECO:0007669"/>
    <property type="project" value="TreeGrafter"/>
</dbReference>
<evidence type="ECO:0000256" key="6">
    <source>
        <dbReference type="ARBA" id="ARBA00022786"/>
    </source>
</evidence>
<keyword evidence="12" id="KW-1185">Reference proteome</keyword>
<accession>A0AAD5XJ25</accession>
<dbReference type="GO" id="GO:0044804">
    <property type="term" value="P:nucleophagy"/>
    <property type="evidence" value="ECO:0007669"/>
    <property type="project" value="TreeGrafter"/>
</dbReference>
<evidence type="ECO:0000256" key="4">
    <source>
        <dbReference type="ARBA" id="ARBA00022448"/>
    </source>
</evidence>
<comment type="similarity">
    <text evidence="2">Belongs to the ATG3 family.</text>
</comment>
<gene>
    <name evidence="11" type="primary">ATG3_1</name>
    <name evidence="11" type="ORF">HK100_006218</name>
</gene>
<reference evidence="11" key="1">
    <citation type="submission" date="2020-05" db="EMBL/GenBank/DDBJ databases">
        <title>Phylogenomic resolution of chytrid fungi.</title>
        <authorList>
            <person name="Stajich J.E."/>
            <person name="Amses K."/>
            <person name="Simmons R."/>
            <person name="Seto K."/>
            <person name="Myers J."/>
            <person name="Bonds A."/>
            <person name="Quandt C.A."/>
            <person name="Barry K."/>
            <person name="Liu P."/>
            <person name="Grigoriev I."/>
            <person name="Longcore J.E."/>
            <person name="James T.Y."/>
        </authorList>
    </citation>
    <scope>NUCLEOTIDE SEQUENCE</scope>
    <source>
        <strain evidence="11">JEL0513</strain>
    </source>
</reference>
<dbReference type="GO" id="GO:0000407">
    <property type="term" value="C:phagophore assembly site"/>
    <property type="evidence" value="ECO:0007669"/>
    <property type="project" value="TreeGrafter"/>
</dbReference>
<keyword evidence="6" id="KW-0833">Ubl conjugation pathway</keyword>
<evidence type="ECO:0000256" key="9">
    <source>
        <dbReference type="ARBA" id="ARBA00032144"/>
    </source>
</evidence>
<dbReference type="GO" id="GO:0019776">
    <property type="term" value="F:Atg8-family ligase activity"/>
    <property type="evidence" value="ECO:0007669"/>
    <property type="project" value="TreeGrafter"/>
</dbReference>
<evidence type="ECO:0000256" key="3">
    <source>
        <dbReference type="ARBA" id="ARBA00018067"/>
    </source>
</evidence>
<dbReference type="Proteomes" id="UP001211907">
    <property type="component" value="Unassembled WGS sequence"/>
</dbReference>
<dbReference type="GO" id="GO:0061723">
    <property type="term" value="P:glycophagy"/>
    <property type="evidence" value="ECO:0007669"/>
    <property type="project" value="TreeGrafter"/>
</dbReference>
<keyword evidence="8" id="KW-0072">Autophagy</keyword>
<dbReference type="GO" id="GO:0015031">
    <property type="term" value="P:protein transport"/>
    <property type="evidence" value="ECO:0007669"/>
    <property type="project" value="UniProtKB-KW"/>
</dbReference>
<evidence type="ECO:0000313" key="12">
    <source>
        <dbReference type="Proteomes" id="UP001211907"/>
    </source>
</evidence>
<evidence type="ECO:0000313" key="11">
    <source>
        <dbReference type="EMBL" id="KAJ3131573.1"/>
    </source>
</evidence>
<dbReference type="PANTHER" id="PTHR12866">
    <property type="entry name" value="UBIQUITIN-LIKE-CONJUGATING ENZYME ATG3"/>
    <property type="match status" value="1"/>
</dbReference>
<dbReference type="InterPro" id="IPR007135">
    <property type="entry name" value="Atg3/Atg10"/>
</dbReference>
<keyword evidence="4" id="KW-0813">Transport</keyword>
<proteinExistence type="inferred from homology"/>
<evidence type="ECO:0000256" key="1">
    <source>
        <dbReference type="ARBA" id="ARBA00004496"/>
    </source>
</evidence>
<dbReference type="AlphaFoldDB" id="A0AAD5XJ25"/>